<keyword evidence="4" id="KW-0597">Phosphoprotein</keyword>
<dbReference type="EMBL" id="CP078093">
    <property type="protein sequence ID" value="QXM05921.1"/>
    <property type="molecule type" value="Genomic_DNA"/>
</dbReference>
<dbReference type="CDD" id="cd06225">
    <property type="entry name" value="HAMP"/>
    <property type="match status" value="1"/>
</dbReference>
<evidence type="ECO:0000313" key="12">
    <source>
        <dbReference type="Proteomes" id="UP000886818"/>
    </source>
</evidence>
<dbReference type="Pfam" id="PF02518">
    <property type="entry name" value="HATPase_c"/>
    <property type="match status" value="1"/>
</dbReference>
<dbReference type="InterPro" id="IPR003661">
    <property type="entry name" value="HisK_dim/P_dom"/>
</dbReference>
<dbReference type="Pfam" id="PF00672">
    <property type="entry name" value="HAMP"/>
    <property type="match status" value="1"/>
</dbReference>
<accession>A0ABX8RAV8</accession>
<keyword evidence="5" id="KW-0808">Transferase</keyword>
<evidence type="ECO:0000256" key="3">
    <source>
        <dbReference type="ARBA" id="ARBA00012438"/>
    </source>
</evidence>
<protein>
    <recommendedName>
        <fullName evidence="3">histidine kinase</fullName>
        <ecNumber evidence="3">2.7.13.3</ecNumber>
    </recommendedName>
</protein>
<dbReference type="InterPro" id="IPR005467">
    <property type="entry name" value="His_kinase_dom"/>
</dbReference>
<organism evidence="11 12">
    <name type="scientific">Crassaminicella indica</name>
    <dbReference type="NCBI Taxonomy" id="2855394"/>
    <lineage>
        <taxon>Bacteria</taxon>
        <taxon>Bacillati</taxon>
        <taxon>Bacillota</taxon>
        <taxon>Clostridia</taxon>
        <taxon>Eubacteriales</taxon>
        <taxon>Clostridiaceae</taxon>
        <taxon>Crassaminicella</taxon>
    </lineage>
</organism>
<evidence type="ECO:0000259" key="10">
    <source>
        <dbReference type="PROSITE" id="PS50885"/>
    </source>
</evidence>
<dbReference type="CDD" id="cd00075">
    <property type="entry name" value="HATPase"/>
    <property type="match status" value="1"/>
</dbReference>
<evidence type="ECO:0000256" key="8">
    <source>
        <dbReference type="SAM" id="Phobius"/>
    </source>
</evidence>
<dbReference type="PANTHER" id="PTHR45453:SF1">
    <property type="entry name" value="PHOSPHATE REGULON SENSOR PROTEIN PHOR"/>
    <property type="match status" value="1"/>
</dbReference>
<gene>
    <name evidence="11" type="ORF">KVH43_11240</name>
</gene>
<dbReference type="RefSeq" id="WP_218282618.1">
    <property type="nucleotide sequence ID" value="NZ_CP078093.1"/>
</dbReference>
<feature type="transmembrane region" description="Helical" evidence="8">
    <location>
        <begin position="130"/>
        <end position="152"/>
    </location>
</feature>
<proteinExistence type="predicted"/>
<dbReference type="Pfam" id="PF00512">
    <property type="entry name" value="HisKA"/>
    <property type="match status" value="1"/>
</dbReference>
<comment type="catalytic activity">
    <reaction evidence="1">
        <text>ATP + protein L-histidine = ADP + protein N-phospho-L-histidine.</text>
        <dbReference type="EC" id="2.7.13.3"/>
    </reaction>
</comment>
<evidence type="ECO:0000256" key="6">
    <source>
        <dbReference type="ARBA" id="ARBA00022777"/>
    </source>
</evidence>
<evidence type="ECO:0000313" key="11">
    <source>
        <dbReference type="EMBL" id="QXM05921.1"/>
    </source>
</evidence>
<comment type="subcellular location">
    <subcellularLocation>
        <location evidence="2">Membrane</location>
    </subcellularLocation>
</comment>
<dbReference type="Proteomes" id="UP000886818">
    <property type="component" value="Chromosome"/>
</dbReference>
<dbReference type="CDD" id="cd00082">
    <property type="entry name" value="HisKA"/>
    <property type="match status" value="1"/>
</dbReference>
<evidence type="ECO:0000256" key="4">
    <source>
        <dbReference type="ARBA" id="ARBA00022553"/>
    </source>
</evidence>
<keyword evidence="8" id="KW-0812">Transmembrane</keyword>
<keyword evidence="8" id="KW-0472">Membrane</keyword>
<dbReference type="SMART" id="SM00388">
    <property type="entry name" value="HisKA"/>
    <property type="match status" value="1"/>
</dbReference>
<dbReference type="GO" id="GO:0016301">
    <property type="term" value="F:kinase activity"/>
    <property type="evidence" value="ECO:0007669"/>
    <property type="project" value="UniProtKB-KW"/>
</dbReference>
<sequence length="431" mass="49316">MNYINEKKVNLLSQGNIIADRIVSYNSNEIDNLLKKYSKEIKSRIMLLDEKGIVINDSYDVLNGTKLEHWEVVEALKGKSVAREHELEGYGRVMYVTVPIILNNKVYGSVFISFSLEEVYNNVNKIMRNYFLLAMLCIVITGFISFIFAHVISTPIEKLTEGIKKMYQGNLEQKVEVIGNDELTNLAHAFNMMSTKLFQVDQQRKEFVANVSHELRTPLSAIKLLSESLMYEEKTAVETYREFLKDIVLEVNRLDKIIESLLALVDIDKGKLELNYEITYVNYLLEKLIHSLKPIAEQKKISIDFICSEKIQIELDRIKIQQALTNIIHNAIKYTPEGGKVDILLYSENDSVTIKVKDNGIGIPKESLPHIFERFYRVDKARARSTGGTGLGLSISKQIIELHQGEIEVTSEVDRGTVFYVRLPKNISIRS</sequence>
<keyword evidence="6 11" id="KW-0418">Kinase</keyword>
<dbReference type="PANTHER" id="PTHR45453">
    <property type="entry name" value="PHOSPHATE REGULON SENSOR PROTEIN PHOR"/>
    <property type="match status" value="1"/>
</dbReference>
<dbReference type="InterPro" id="IPR050351">
    <property type="entry name" value="BphY/WalK/GraS-like"/>
</dbReference>
<feature type="domain" description="HAMP" evidence="10">
    <location>
        <begin position="150"/>
        <end position="202"/>
    </location>
</feature>
<dbReference type="SMART" id="SM00387">
    <property type="entry name" value="HATPase_c"/>
    <property type="match status" value="1"/>
</dbReference>
<keyword evidence="8" id="KW-1133">Transmembrane helix</keyword>
<evidence type="ECO:0000256" key="1">
    <source>
        <dbReference type="ARBA" id="ARBA00000085"/>
    </source>
</evidence>
<evidence type="ECO:0000259" key="9">
    <source>
        <dbReference type="PROSITE" id="PS50109"/>
    </source>
</evidence>
<evidence type="ECO:0000256" key="7">
    <source>
        <dbReference type="ARBA" id="ARBA00023012"/>
    </source>
</evidence>
<name>A0ABX8RAV8_9CLOT</name>
<evidence type="ECO:0000256" key="2">
    <source>
        <dbReference type="ARBA" id="ARBA00004370"/>
    </source>
</evidence>
<dbReference type="EC" id="2.7.13.3" evidence="3"/>
<dbReference type="InterPro" id="IPR003660">
    <property type="entry name" value="HAMP_dom"/>
</dbReference>
<dbReference type="PROSITE" id="PS50885">
    <property type="entry name" value="HAMP"/>
    <property type="match status" value="1"/>
</dbReference>
<dbReference type="SMART" id="SM00304">
    <property type="entry name" value="HAMP"/>
    <property type="match status" value="1"/>
</dbReference>
<keyword evidence="12" id="KW-1185">Reference proteome</keyword>
<evidence type="ECO:0000256" key="5">
    <source>
        <dbReference type="ARBA" id="ARBA00022679"/>
    </source>
</evidence>
<dbReference type="InterPro" id="IPR003594">
    <property type="entry name" value="HATPase_dom"/>
</dbReference>
<dbReference type="PROSITE" id="PS50109">
    <property type="entry name" value="HIS_KIN"/>
    <property type="match status" value="1"/>
</dbReference>
<reference evidence="11" key="1">
    <citation type="submission" date="2021-07" db="EMBL/GenBank/DDBJ databases">
        <title>Complete genome sequence of Crassaminicella sp. 143-21, isolated from a deep-sea hydrothermal vent.</title>
        <authorList>
            <person name="Li X."/>
        </authorList>
    </citation>
    <scope>NUCLEOTIDE SEQUENCE</scope>
    <source>
        <strain evidence="11">143-21</strain>
    </source>
</reference>
<keyword evidence="7" id="KW-0902">Two-component regulatory system</keyword>
<feature type="domain" description="Histidine kinase" evidence="9">
    <location>
        <begin position="210"/>
        <end position="427"/>
    </location>
</feature>